<name>A0A834TV39_9FABA</name>
<proteinExistence type="predicted"/>
<organism evidence="1 2">
    <name type="scientific">Senna tora</name>
    <dbReference type="NCBI Taxonomy" id="362788"/>
    <lineage>
        <taxon>Eukaryota</taxon>
        <taxon>Viridiplantae</taxon>
        <taxon>Streptophyta</taxon>
        <taxon>Embryophyta</taxon>
        <taxon>Tracheophyta</taxon>
        <taxon>Spermatophyta</taxon>
        <taxon>Magnoliopsida</taxon>
        <taxon>eudicotyledons</taxon>
        <taxon>Gunneridae</taxon>
        <taxon>Pentapetalae</taxon>
        <taxon>rosids</taxon>
        <taxon>fabids</taxon>
        <taxon>Fabales</taxon>
        <taxon>Fabaceae</taxon>
        <taxon>Caesalpinioideae</taxon>
        <taxon>Cassia clade</taxon>
        <taxon>Senna</taxon>
    </lineage>
</organism>
<evidence type="ECO:0000313" key="1">
    <source>
        <dbReference type="EMBL" id="KAF7828743.1"/>
    </source>
</evidence>
<accession>A0A834TV39</accession>
<comment type="caution">
    <text evidence="1">The sequence shown here is derived from an EMBL/GenBank/DDBJ whole genome shotgun (WGS) entry which is preliminary data.</text>
</comment>
<evidence type="ECO:0000313" key="2">
    <source>
        <dbReference type="Proteomes" id="UP000634136"/>
    </source>
</evidence>
<protein>
    <submittedName>
        <fullName evidence="1">Uncharacterized protein</fullName>
    </submittedName>
</protein>
<sequence length="82" mass="8932">MNEARKDGADVTEPKLGALRHCVAGTITGKLLSSNKPLGYQIEVNKCSISGKEEQFFISISFKSASNDEEFMVGLYFARVSA</sequence>
<dbReference type="AlphaFoldDB" id="A0A834TV39"/>
<dbReference type="Proteomes" id="UP000634136">
    <property type="component" value="Unassembled WGS sequence"/>
</dbReference>
<dbReference type="EMBL" id="JAAIUW010000006">
    <property type="protein sequence ID" value="KAF7828743.1"/>
    <property type="molecule type" value="Genomic_DNA"/>
</dbReference>
<reference evidence="1" key="1">
    <citation type="submission" date="2020-09" db="EMBL/GenBank/DDBJ databases">
        <title>Genome-Enabled Discovery of Anthraquinone Biosynthesis in Senna tora.</title>
        <authorList>
            <person name="Kang S.-H."/>
            <person name="Pandey R.P."/>
            <person name="Lee C.-M."/>
            <person name="Sim J.-S."/>
            <person name="Jeong J.-T."/>
            <person name="Choi B.-S."/>
            <person name="Jung M."/>
            <person name="Ginzburg D."/>
            <person name="Zhao K."/>
            <person name="Won S.Y."/>
            <person name="Oh T.-J."/>
            <person name="Yu Y."/>
            <person name="Kim N.-H."/>
            <person name="Lee O.R."/>
            <person name="Lee T.-H."/>
            <person name="Bashyal P."/>
            <person name="Kim T.-S."/>
            <person name="Lee W.-H."/>
            <person name="Kawkins C."/>
            <person name="Kim C.-K."/>
            <person name="Kim J.S."/>
            <person name="Ahn B.O."/>
            <person name="Rhee S.Y."/>
            <person name="Sohng J.K."/>
        </authorList>
    </citation>
    <scope>NUCLEOTIDE SEQUENCE</scope>
    <source>
        <tissue evidence="1">Leaf</tissue>
    </source>
</reference>
<gene>
    <name evidence="1" type="ORF">G2W53_019907</name>
</gene>
<keyword evidence="2" id="KW-1185">Reference proteome</keyword>